<protein>
    <recommendedName>
        <fullName evidence="3">Protein Njmu-R1</fullName>
    </recommendedName>
</protein>
<sequence>MVSSEDDGSEQEDCNFSLSVAATNLPASAETDLRRTLGNKLSKVSHLPGCGNFLSLGLSSSDDTSNSAVCYYNVLSLSSPPIDDNDADNTNKQFVVCFVSFSDTSLDLFRLELDNYCKCIVKHLDSETSLSDYVQPTQPLSQIDSKLKEYLNEWHESVLEYLKRCVELFGDKIYYLIFTALLDGNLMITGAGQEVQEDINKFIQCCSISPLVEQLQCETDDTLVDVRNQPIIKLHLESNNIIFDTNGNIPCKFCKLAGDHLLTIDSNNITKLRDSLESVKLAFIHNLNKVKRFLKQAEIDHYALYRSYLYLRKCGSGELLVRYVKLDASTETLSVLKTLEEFIENQETPLQ</sequence>
<gene>
    <name evidence="1" type="ORF">LOTGIDRAFT_237294</name>
</gene>
<reference evidence="1 2" key="1">
    <citation type="journal article" date="2013" name="Nature">
        <title>Insights into bilaterian evolution from three spiralian genomes.</title>
        <authorList>
            <person name="Simakov O."/>
            <person name="Marletaz F."/>
            <person name="Cho S.J."/>
            <person name="Edsinger-Gonzales E."/>
            <person name="Havlak P."/>
            <person name="Hellsten U."/>
            <person name="Kuo D.H."/>
            <person name="Larsson T."/>
            <person name="Lv J."/>
            <person name="Arendt D."/>
            <person name="Savage R."/>
            <person name="Osoegawa K."/>
            <person name="de Jong P."/>
            <person name="Grimwood J."/>
            <person name="Chapman J.A."/>
            <person name="Shapiro H."/>
            <person name="Aerts A."/>
            <person name="Otillar R.P."/>
            <person name="Terry A.Y."/>
            <person name="Boore J.L."/>
            <person name="Grigoriev I.V."/>
            <person name="Lindberg D.R."/>
            <person name="Seaver E.C."/>
            <person name="Weisblat D.A."/>
            <person name="Putnam N.H."/>
            <person name="Rokhsar D.S."/>
        </authorList>
    </citation>
    <scope>NUCLEOTIDE SEQUENCE [LARGE SCALE GENOMIC DNA]</scope>
</reference>
<dbReference type="HOGENOM" id="CLU_042049_0_0_1"/>
<dbReference type="CTD" id="20250412"/>
<dbReference type="EMBL" id="KB199676">
    <property type="protein sequence ID" value="ESP04649.1"/>
    <property type="molecule type" value="Genomic_DNA"/>
</dbReference>
<dbReference type="AlphaFoldDB" id="V4AKC6"/>
<proteinExistence type="predicted"/>
<evidence type="ECO:0008006" key="3">
    <source>
        <dbReference type="Google" id="ProtNLM"/>
    </source>
</evidence>
<dbReference type="GeneID" id="20250412"/>
<dbReference type="Pfam" id="PF15053">
    <property type="entry name" value="Njmu-R1"/>
    <property type="match status" value="1"/>
</dbReference>
<dbReference type="KEGG" id="lgi:LOTGIDRAFT_237294"/>
<dbReference type="GO" id="GO:0099041">
    <property type="term" value="P:vesicle tethering to Golgi"/>
    <property type="evidence" value="ECO:0007669"/>
    <property type="project" value="InterPro"/>
</dbReference>
<keyword evidence="2" id="KW-1185">Reference proteome</keyword>
<evidence type="ECO:0000313" key="1">
    <source>
        <dbReference type="EMBL" id="ESP04649.1"/>
    </source>
</evidence>
<dbReference type="OrthoDB" id="20238at2759"/>
<dbReference type="PANTHER" id="PTHR14416">
    <property type="entry name" value="PROTEIN NJMU-R1"/>
    <property type="match status" value="1"/>
</dbReference>
<dbReference type="Proteomes" id="UP000030746">
    <property type="component" value="Unassembled WGS sequence"/>
</dbReference>
<dbReference type="OMA" id="FEDAICP"/>
<accession>V4AKC6</accession>
<dbReference type="GO" id="GO:0005802">
    <property type="term" value="C:trans-Golgi network"/>
    <property type="evidence" value="ECO:0007669"/>
    <property type="project" value="InterPro"/>
</dbReference>
<dbReference type="STRING" id="225164.V4AKC6"/>
<evidence type="ECO:0000313" key="2">
    <source>
        <dbReference type="Proteomes" id="UP000030746"/>
    </source>
</evidence>
<name>V4AKC6_LOTGI</name>
<dbReference type="RefSeq" id="XP_009044692.1">
    <property type="nucleotide sequence ID" value="XM_009046444.1"/>
</dbReference>
<dbReference type="InterPro" id="IPR028280">
    <property type="entry name" value="Njmu-R1"/>
</dbReference>
<organism evidence="1 2">
    <name type="scientific">Lottia gigantea</name>
    <name type="common">Giant owl limpet</name>
    <dbReference type="NCBI Taxonomy" id="225164"/>
    <lineage>
        <taxon>Eukaryota</taxon>
        <taxon>Metazoa</taxon>
        <taxon>Spiralia</taxon>
        <taxon>Lophotrochozoa</taxon>
        <taxon>Mollusca</taxon>
        <taxon>Gastropoda</taxon>
        <taxon>Patellogastropoda</taxon>
        <taxon>Lottioidea</taxon>
        <taxon>Lottiidae</taxon>
        <taxon>Lottia</taxon>
    </lineage>
</organism>
<dbReference type="PANTHER" id="PTHR14416:SF2">
    <property type="entry name" value="PROTEIN NJMU-R1"/>
    <property type="match status" value="1"/>
</dbReference>